<dbReference type="RefSeq" id="XP_060329917.1">
    <property type="nucleotide sequence ID" value="XM_060477573.1"/>
</dbReference>
<dbReference type="Proteomes" id="UP001175211">
    <property type="component" value="Unassembled WGS sequence"/>
</dbReference>
<evidence type="ECO:0000313" key="1">
    <source>
        <dbReference type="EMBL" id="KAK0457605.1"/>
    </source>
</evidence>
<accession>A0AA39KCT8</accession>
<dbReference type="EMBL" id="JAUEPS010000021">
    <property type="protein sequence ID" value="KAK0457605.1"/>
    <property type="molecule type" value="Genomic_DNA"/>
</dbReference>
<gene>
    <name evidence="1" type="ORF">EV420DRAFT_1643938</name>
</gene>
<dbReference type="Gene3D" id="3.80.10.10">
    <property type="entry name" value="Ribonuclease Inhibitor"/>
    <property type="match status" value="1"/>
</dbReference>
<dbReference type="GeneID" id="85361121"/>
<reference evidence="1" key="1">
    <citation type="submission" date="2023-06" db="EMBL/GenBank/DDBJ databases">
        <authorList>
            <consortium name="Lawrence Berkeley National Laboratory"/>
            <person name="Ahrendt S."/>
            <person name="Sahu N."/>
            <person name="Indic B."/>
            <person name="Wong-Bajracharya J."/>
            <person name="Merenyi Z."/>
            <person name="Ke H.-M."/>
            <person name="Monk M."/>
            <person name="Kocsube S."/>
            <person name="Drula E."/>
            <person name="Lipzen A."/>
            <person name="Balint B."/>
            <person name="Henrissat B."/>
            <person name="Andreopoulos B."/>
            <person name="Martin F.M."/>
            <person name="Harder C.B."/>
            <person name="Rigling D."/>
            <person name="Ford K.L."/>
            <person name="Foster G.D."/>
            <person name="Pangilinan J."/>
            <person name="Papanicolaou A."/>
            <person name="Barry K."/>
            <person name="LaButti K."/>
            <person name="Viragh M."/>
            <person name="Koriabine M."/>
            <person name="Yan M."/>
            <person name="Riley R."/>
            <person name="Champramary S."/>
            <person name="Plett K.L."/>
            <person name="Tsai I.J."/>
            <person name="Slot J."/>
            <person name="Sipos G."/>
            <person name="Plett J."/>
            <person name="Nagy L.G."/>
            <person name="Grigoriev I.V."/>
        </authorList>
    </citation>
    <scope>NUCLEOTIDE SEQUENCE</scope>
    <source>
        <strain evidence="1">CCBAS 213</strain>
    </source>
</reference>
<sequence length="388" mass="43028">MAINHCELPRTVVIHVTGQCHRVAGSQSFPLTLSLWSPSDVSQHPILALISIHASALKNLRIHVPIRSLGAFSGCRGRLDRLEHLILESNDETLPEGRAINAFEYAPKLRIFTAPIRHFPRAVEMPWFQLSHCSLRIDDEQDLPLLERLDNVKSADIRSGGNLLRVPQGHQPIHLPRLTSLALTSQNPAATPSPDIRVIFASLSLPNLVDLHITYFAVPVIPHISIQPNVITKLEPTRISSAAGGNQKYTFPGLLTLLNTVTNLRCLALNSARALSSDDISLLGGISSSENMPLRHLRVLDLSGCKLHCDYSSFVEMVRARRQGDHSECDQLETLYLATALELDGPTAEIWSNLDNRLNVVYGDGRLLRTFLVCFPTALTSMYYFSPH</sequence>
<name>A0AA39KCT8_ARMTA</name>
<comment type="caution">
    <text evidence="1">The sequence shown here is derived from an EMBL/GenBank/DDBJ whole genome shotgun (WGS) entry which is preliminary data.</text>
</comment>
<dbReference type="InterPro" id="IPR032675">
    <property type="entry name" value="LRR_dom_sf"/>
</dbReference>
<evidence type="ECO:0008006" key="3">
    <source>
        <dbReference type="Google" id="ProtNLM"/>
    </source>
</evidence>
<keyword evidence="2" id="KW-1185">Reference proteome</keyword>
<dbReference type="AlphaFoldDB" id="A0AA39KCT8"/>
<proteinExistence type="predicted"/>
<dbReference type="SUPFAM" id="SSF52047">
    <property type="entry name" value="RNI-like"/>
    <property type="match status" value="1"/>
</dbReference>
<evidence type="ECO:0000313" key="2">
    <source>
        <dbReference type="Proteomes" id="UP001175211"/>
    </source>
</evidence>
<protein>
    <recommendedName>
        <fullName evidence="3">F-box domain-containing protein</fullName>
    </recommendedName>
</protein>
<organism evidence="1 2">
    <name type="scientific">Armillaria tabescens</name>
    <name type="common">Ringless honey mushroom</name>
    <name type="synonym">Agaricus tabescens</name>
    <dbReference type="NCBI Taxonomy" id="1929756"/>
    <lineage>
        <taxon>Eukaryota</taxon>
        <taxon>Fungi</taxon>
        <taxon>Dikarya</taxon>
        <taxon>Basidiomycota</taxon>
        <taxon>Agaricomycotina</taxon>
        <taxon>Agaricomycetes</taxon>
        <taxon>Agaricomycetidae</taxon>
        <taxon>Agaricales</taxon>
        <taxon>Marasmiineae</taxon>
        <taxon>Physalacriaceae</taxon>
        <taxon>Desarmillaria</taxon>
    </lineage>
</organism>